<dbReference type="InterPro" id="IPR042089">
    <property type="entry name" value="Peptidase_M13_dom_2"/>
</dbReference>
<keyword evidence="1" id="KW-0472">Membrane</keyword>
<evidence type="ECO:0000313" key="2">
    <source>
        <dbReference type="EMBL" id="KAH9373043.1"/>
    </source>
</evidence>
<sequence length="273" mass="29903">MPFESDRWRPCRKPHILSDPTAKRLLCITIGCVLAGVCTYLASVTILSVIGAGIRPTACATQDCVQHALILLGTLNTSADPCVDFHAYVCGNDSQASRQASENLLYIKHIFPRISSLQSSPYRSEAAEVLSFNALQSCLNGVVGASAGPFVEFMAARKMPWPATDANRHLEVIDIFDILLDLAVNWRVGLWFDVTLYKKKDGPSTIVVGEPGALVLQRMEQLSRLDHPLYRDLVKEVSLYLSNGSVELSSSNIEEFASRRNGCALCAAIVAFR</sequence>
<dbReference type="GO" id="GO:0004222">
    <property type="term" value="F:metalloendopeptidase activity"/>
    <property type="evidence" value="ECO:0007669"/>
    <property type="project" value="InterPro"/>
</dbReference>
<proteinExistence type="predicted"/>
<evidence type="ECO:0000256" key="1">
    <source>
        <dbReference type="SAM" id="Phobius"/>
    </source>
</evidence>
<dbReference type="InterPro" id="IPR024079">
    <property type="entry name" value="MetalloPept_cat_dom_sf"/>
</dbReference>
<dbReference type="SUPFAM" id="SSF55486">
    <property type="entry name" value="Metalloproteases ('zincins'), catalytic domain"/>
    <property type="match status" value="1"/>
</dbReference>
<organism evidence="2 3">
    <name type="scientific">Haemaphysalis longicornis</name>
    <name type="common">Bush tick</name>
    <dbReference type="NCBI Taxonomy" id="44386"/>
    <lineage>
        <taxon>Eukaryota</taxon>
        <taxon>Metazoa</taxon>
        <taxon>Ecdysozoa</taxon>
        <taxon>Arthropoda</taxon>
        <taxon>Chelicerata</taxon>
        <taxon>Arachnida</taxon>
        <taxon>Acari</taxon>
        <taxon>Parasitiformes</taxon>
        <taxon>Ixodida</taxon>
        <taxon>Ixodoidea</taxon>
        <taxon>Ixodidae</taxon>
        <taxon>Haemaphysalinae</taxon>
        <taxon>Haemaphysalis</taxon>
    </lineage>
</organism>
<dbReference type="Proteomes" id="UP000821853">
    <property type="component" value="Chromosome 4"/>
</dbReference>
<dbReference type="OrthoDB" id="5808441at2759"/>
<reference evidence="2 3" key="1">
    <citation type="journal article" date="2020" name="Cell">
        <title>Large-Scale Comparative Analyses of Tick Genomes Elucidate Their Genetic Diversity and Vector Capacities.</title>
        <authorList>
            <consortium name="Tick Genome and Microbiome Consortium (TIGMIC)"/>
            <person name="Jia N."/>
            <person name="Wang J."/>
            <person name="Shi W."/>
            <person name="Du L."/>
            <person name="Sun Y."/>
            <person name="Zhan W."/>
            <person name="Jiang J.F."/>
            <person name="Wang Q."/>
            <person name="Zhang B."/>
            <person name="Ji P."/>
            <person name="Bell-Sakyi L."/>
            <person name="Cui X.M."/>
            <person name="Yuan T.T."/>
            <person name="Jiang B.G."/>
            <person name="Yang W.F."/>
            <person name="Lam T.T."/>
            <person name="Chang Q.C."/>
            <person name="Ding S.J."/>
            <person name="Wang X.J."/>
            <person name="Zhu J.G."/>
            <person name="Ruan X.D."/>
            <person name="Zhao L."/>
            <person name="Wei J.T."/>
            <person name="Ye R.Z."/>
            <person name="Que T.C."/>
            <person name="Du C.H."/>
            <person name="Zhou Y.H."/>
            <person name="Cheng J.X."/>
            <person name="Dai P.F."/>
            <person name="Guo W.B."/>
            <person name="Han X.H."/>
            <person name="Huang E.J."/>
            <person name="Li L.F."/>
            <person name="Wei W."/>
            <person name="Gao Y.C."/>
            <person name="Liu J.Z."/>
            <person name="Shao H.Z."/>
            <person name="Wang X."/>
            <person name="Wang C.C."/>
            <person name="Yang T.C."/>
            <person name="Huo Q.B."/>
            <person name="Li W."/>
            <person name="Chen H.Y."/>
            <person name="Chen S.E."/>
            <person name="Zhou L.G."/>
            <person name="Ni X.B."/>
            <person name="Tian J.H."/>
            <person name="Sheng Y."/>
            <person name="Liu T."/>
            <person name="Pan Y.S."/>
            <person name="Xia L.Y."/>
            <person name="Li J."/>
            <person name="Zhao F."/>
            <person name="Cao W.C."/>
        </authorList>
    </citation>
    <scope>NUCLEOTIDE SEQUENCE [LARGE SCALE GENOMIC DNA]</scope>
    <source>
        <strain evidence="2">HaeL-2018</strain>
    </source>
</reference>
<dbReference type="PROSITE" id="PS51885">
    <property type="entry name" value="NEPRILYSIN"/>
    <property type="match status" value="1"/>
</dbReference>
<gene>
    <name evidence="2" type="ORF">HPB48_010018</name>
</gene>
<protein>
    <recommendedName>
        <fullName evidence="4">Peptidase M13 N-terminal domain-containing protein</fullName>
    </recommendedName>
</protein>
<evidence type="ECO:0008006" key="4">
    <source>
        <dbReference type="Google" id="ProtNLM"/>
    </source>
</evidence>
<keyword evidence="1" id="KW-1133">Transmembrane helix</keyword>
<feature type="transmembrane region" description="Helical" evidence="1">
    <location>
        <begin position="25"/>
        <end position="54"/>
    </location>
</feature>
<name>A0A9J6GD91_HAELO</name>
<keyword evidence="3" id="KW-1185">Reference proteome</keyword>
<dbReference type="AlphaFoldDB" id="A0A9J6GD91"/>
<dbReference type="EMBL" id="JABSTR010000006">
    <property type="protein sequence ID" value="KAH9373043.1"/>
    <property type="molecule type" value="Genomic_DNA"/>
</dbReference>
<comment type="caution">
    <text evidence="2">The sequence shown here is derived from an EMBL/GenBank/DDBJ whole genome shotgun (WGS) entry which is preliminary data.</text>
</comment>
<dbReference type="VEuPathDB" id="VectorBase:HLOH_043356"/>
<dbReference type="InterPro" id="IPR000718">
    <property type="entry name" value="Peptidase_M13"/>
</dbReference>
<keyword evidence="1" id="KW-0812">Transmembrane</keyword>
<dbReference type="Gene3D" id="3.40.390.10">
    <property type="entry name" value="Collagenase (Catalytic Domain)"/>
    <property type="match status" value="1"/>
</dbReference>
<dbReference type="GO" id="GO:0006508">
    <property type="term" value="P:proteolysis"/>
    <property type="evidence" value="ECO:0007669"/>
    <property type="project" value="InterPro"/>
</dbReference>
<dbReference type="Gene3D" id="1.10.1380.10">
    <property type="entry name" value="Neutral endopeptidase , domain2"/>
    <property type="match status" value="1"/>
</dbReference>
<accession>A0A9J6GD91</accession>
<evidence type="ECO:0000313" key="3">
    <source>
        <dbReference type="Proteomes" id="UP000821853"/>
    </source>
</evidence>